<dbReference type="PANTHER" id="PTHR24173:SF74">
    <property type="entry name" value="ANKYRIN REPEAT DOMAIN-CONTAINING PROTEIN 16"/>
    <property type="match status" value="1"/>
</dbReference>
<feature type="region of interest" description="Disordered" evidence="4">
    <location>
        <begin position="386"/>
        <end position="419"/>
    </location>
</feature>
<feature type="domain" description="MSP" evidence="5">
    <location>
        <begin position="250"/>
        <end position="376"/>
    </location>
</feature>
<dbReference type="InterPro" id="IPR000535">
    <property type="entry name" value="MSP_dom"/>
</dbReference>
<feature type="domain" description="MSP" evidence="5">
    <location>
        <begin position="119"/>
        <end position="243"/>
    </location>
</feature>
<dbReference type="EMBL" id="CDMZ01001550">
    <property type="protein sequence ID" value="CUC09750.1"/>
    <property type="molecule type" value="Genomic_DNA"/>
</dbReference>
<dbReference type="Pfam" id="PF12796">
    <property type="entry name" value="Ank_2"/>
    <property type="match status" value="3"/>
</dbReference>
<keyword evidence="2 3" id="KW-0040">ANK repeat</keyword>
<dbReference type="Gene3D" id="2.60.40.10">
    <property type="entry name" value="Immunoglobulins"/>
    <property type="match status" value="3"/>
</dbReference>
<dbReference type="PROSITE" id="PS50088">
    <property type="entry name" value="ANK_REPEAT"/>
    <property type="match status" value="4"/>
</dbReference>
<proteinExistence type="predicted"/>
<feature type="repeat" description="ANK" evidence="3">
    <location>
        <begin position="872"/>
        <end position="904"/>
    </location>
</feature>
<evidence type="ECO:0000256" key="4">
    <source>
        <dbReference type="SAM" id="MobiDB-lite"/>
    </source>
</evidence>
<gene>
    <name evidence="6" type="ORF">Cvel_23380.t2.CR1</name>
</gene>
<dbReference type="VEuPathDB" id="CryptoDB:Cvel_23380"/>
<evidence type="ECO:0000256" key="1">
    <source>
        <dbReference type="ARBA" id="ARBA00022737"/>
    </source>
</evidence>
<feature type="repeat" description="ANK" evidence="3">
    <location>
        <begin position="551"/>
        <end position="583"/>
    </location>
</feature>
<feature type="domain" description="MSP" evidence="5">
    <location>
        <begin position="1"/>
        <end position="82"/>
    </location>
</feature>
<dbReference type="SMART" id="SM00248">
    <property type="entry name" value="ANK"/>
    <property type="match status" value="8"/>
</dbReference>
<evidence type="ECO:0000256" key="2">
    <source>
        <dbReference type="ARBA" id="ARBA00023043"/>
    </source>
</evidence>
<feature type="region of interest" description="Disordered" evidence="4">
    <location>
        <begin position="95"/>
        <end position="114"/>
    </location>
</feature>
<dbReference type="PRINTS" id="PR01415">
    <property type="entry name" value="ANKYRIN"/>
</dbReference>
<dbReference type="InterPro" id="IPR008962">
    <property type="entry name" value="PapD-like_sf"/>
</dbReference>
<evidence type="ECO:0000259" key="5">
    <source>
        <dbReference type="PROSITE" id="PS50202"/>
    </source>
</evidence>
<organism evidence="6">
    <name type="scientific">Chromera velia CCMP2878</name>
    <dbReference type="NCBI Taxonomy" id="1169474"/>
    <lineage>
        <taxon>Eukaryota</taxon>
        <taxon>Sar</taxon>
        <taxon>Alveolata</taxon>
        <taxon>Colpodellida</taxon>
        <taxon>Chromeraceae</taxon>
        <taxon>Chromera</taxon>
    </lineage>
</organism>
<keyword evidence="1" id="KW-0677">Repeat</keyword>
<dbReference type="InterPro" id="IPR013783">
    <property type="entry name" value="Ig-like_fold"/>
</dbReference>
<protein>
    <recommendedName>
        <fullName evidence="5">MSP domain-containing protein</fullName>
    </recommendedName>
</protein>
<feature type="compositionally biased region" description="Basic and acidic residues" evidence="4">
    <location>
        <begin position="406"/>
        <end position="419"/>
    </location>
</feature>
<dbReference type="Gene3D" id="1.25.40.20">
    <property type="entry name" value="Ankyrin repeat-containing domain"/>
    <property type="match status" value="4"/>
</dbReference>
<dbReference type="PANTHER" id="PTHR24173">
    <property type="entry name" value="ANKYRIN REPEAT CONTAINING"/>
    <property type="match status" value="1"/>
</dbReference>
<dbReference type="PhylomeDB" id="A0A0K6S7W3"/>
<sequence length="1460" mass="160316">MFVVRPANGILHPGQKLTLTIILLPTVMEEEQEKDLQEDPPRFLVQWAQTDTADDSPDCLRQFWASLSNGSKTAEVHKAQLRAYLKKGILTEPGNISASDRQAAEEKEEEKEDAPHKYHLTLKQTEKLVCERFAVQILSSSLLLLQNTHPSSPLAFRIKITNPTLCIVRPAAGILPSLQTQLVSLLFLPVKEKKQPPKFLIECTEIDANSDSLEDSPRLSAEAWRSKQSKGEVRKVQLGTQLEQKPPPPMLRLSPADLLTFECSLHQPSAAVLSLQSVGTTIPLLFNIQPSQPQRFLIRPANGLLHPGQKLTVTIVLPPTVMKEEQEKDLQEDPPRFLVQWAQTETADDSTECLKQFWVSRLTAGKGKGTVEETVLFAHLQSLKRGTAPAAPKPLQELLDPVENNEAEKTNEDDGRPGEWDPSRILRLILAKAVEESDLTLVQAVGEAVRRSRDFFGSVSSLRDLNHQMLQEERQQAQSSSAGGALGLTLIEAAEKGDVEVLRAVSSLFSLIRTPLETLVLEGEVRSGNEGKEKEEEADKKCKAKMPRDENGVTPLLIAAGGGHVEAVRFFLQVGVSVSERDFKGRNALMYAASNGSVETIRVLIEGGAREGERDAEGASALMKACCGGNIGAAKLLLDFTASRNSGRGAGVPGVAEKDNSGKSILLKTLSAGHTETAKFLIGRGADVTTKSTSTGLTALMAACKSGNPETVALVLEVGGERVDVDCRNTSGKTALFFSCHEEIVRLLVEAGADVNATYHIKQEEKQREGQNSFSVSVLWHQTQQGASLGVVDLLLRSGAAAKGQDASGNSFLTSLVLLSASGASDRGLKLLDLCIRSSSVSMSTSFGGRGGDRSGGEGEEDWNCVNGQDREGKSALMRACEAGVVDGAAVLLQAGADVSLRTEDGESALSLAARRGFSRVIELLEGQRTPAQMLEGTQIDWAKEERELWKPISEMIRKGAIALWPLPVLQLFLANTERVRRRQDVRARLSQLGWTESQEEEARELQKTMREADFPSRGGFTVVCLSFAWLAKDHPDPDGFHLEKLCEGLSRHWWARGERAKRVAVFWDYLSLYQKPRSSEEDVLFKEALSCLDLLYSSPHTRVFRSTGVPKEPPPCAVTAREHTQESFERNPITFEKRGWPTFETFVTGFKPSHLIHHPLTTDSEEIEGQSNATPPPFKIRGDYQKRHDAEFQNTDAAGLWAPVIIPASPPHFSNVLNTKTFTNGSDAATVKDLYRNFVFRTARTVKEIAFEGKILFDDEAAHTLTGLFAFVRGESIPFALRSVRLSRTCACDEALAGLVKELGCLDTLVELDLAWTPAGPQTTRALREAFEKRGMPVLSRLSLEGAKNVAMLLDNKGGCNADLITMCILSQQRERKALVLSLRDTGLFPDHAGLSENLKFITKVLKKRMADVILTARLESRQGFRGDILVVDVCPEAHEGPDDPESIIKRIREMPLME</sequence>
<reference evidence="6" key="1">
    <citation type="submission" date="2014-11" db="EMBL/GenBank/DDBJ databases">
        <title>Molecular phylogeny of cliff fern family Woodsiaceae with morphological implications.</title>
        <authorList>
            <person name="Shao Y.-Z."/>
            <person name="Wei R."/>
            <person name="Zhang X.-C."/>
        </authorList>
    </citation>
    <scope>NUCLEOTIDE SEQUENCE</scope>
</reference>
<dbReference type="Pfam" id="PF00635">
    <property type="entry name" value="Motile_Sperm"/>
    <property type="match status" value="3"/>
</dbReference>
<evidence type="ECO:0000313" key="6">
    <source>
        <dbReference type="EMBL" id="CUC09750.1"/>
    </source>
</evidence>
<name>A0A0K6S7W3_9ALVE</name>
<dbReference type="PROSITE" id="PS50297">
    <property type="entry name" value="ANK_REP_REGION"/>
    <property type="match status" value="3"/>
</dbReference>
<evidence type="ECO:0000256" key="3">
    <source>
        <dbReference type="PROSITE-ProRule" id="PRU00023"/>
    </source>
</evidence>
<dbReference type="SUPFAM" id="SSF48403">
    <property type="entry name" value="Ankyrin repeat"/>
    <property type="match status" value="2"/>
</dbReference>
<feature type="repeat" description="ANK" evidence="3">
    <location>
        <begin position="584"/>
        <end position="616"/>
    </location>
</feature>
<dbReference type="PROSITE" id="PS50202">
    <property type="entry name" value="MSP"/>
    <property type="match status" value="3"/>
</dbReference>
<feature type="region of interest" description="Disordered" evidence="4">
    <location>
        <begin position="527"/>
        <end position="546"/>
    </location>
</feature>
<feature type="repeat" description="ANK" evidence="3">
    <location>
        <begin position="661"/>
        <end position="693"/>
    </location>
</feature>
<dbReference type="SUPFAM" id="SSF49354">
    <property type="entry name" value="PapD-like"/>
    <property type="match status" value="3"/>
</dbReference>
<dbReference type="InterPro" id="IPR002110">
    <property type="entry name" value="Ankyrin_rpt"/>
</dbReference>
<accession>A0A0K6S7W3</accession>
<dbReference type="InterPro" id="IPR036770">
    <property type="entry name" value="Ankyrin_rpt-contain_sf"/>
</dbReference>